<dbReference type="AlphaFoldDB" id="N4UCN3"/>
<gene>
    <name evidence="3" type="ORF">FOC1_g10001236</name>
</gene>
<dbReference type="OrthoDB" id="2423195at2759"/>
<dbReference type="InterPro" id="IPR050773">
    <property type="entry name" value="CbxX/CfxQ_RuBisCO_ESX"/>
</dbReference>
<name>N4UCN3_FUSC1</name>
<dbReference type="SUPFAM" id="SSF52540">
    <property type="entry name" value="P-loop containing nucleoside triphosphate hydrolases"/>
    <property type="match status" value="3"/>
</dbReference>
<dbReference type="Proteomes" id="UP000016928">
    <property type="component" value="Unassembled WGS sequence"/>
</dbReference>
<dbReference type="VEuPathDB" id="FungiDB:FOC1_g10001236"/>
<dbReference type="PANTHER" id="PTHR43392">
    <property type="entry name" value="AAA-TYPE ATPASE FAMILY PROTEIN / ANKYRIN REPEAT FAMILY PROTEIN"/>
    <property type="match status" value="1"/>
</dbReference>
<reference evidence="4" key="1">
    <citation type="submission" date="2012-09" db="EMBL/GenBank/DDBJ databases">
        <title>Genome sequencing and comparative transcriptomics of race 1 and race 4 of banana pathogen: Fusarium oxysporum f. sp. cubense.</title>
        <authorList>
            <person name="Fang X."/>
            <person name="Huang J."/>
        </authorList>
    </citation>
    <scope>NUCLEOTIDE SEQUENCE [LARGE SCALE GENOMIC DNA]</scope>
    <source>
        <strain evidence="4">race 1</strain>
    </source>
</reference>
<feature type="domain" description="ATPase AAA-type core" evidence="2">
    <location>
        <begin position="324"/>
        <end position="410"/>
    </location>
</feature>
<evidence type="ECO:0000313" key="4">
    <source>
        <dbReference type="Proteomes" id="UP000016928"/>
    </source>
</evidence>
<dbReference type="Gene3D" id="3.40.50.300">
    <property type="entry name" value="P-loop containing nucleotide triphosphate hydrolases"/>
    <property type="match status" value="3"/>
</dbReference>
<dbReference type="PANTHER" id="PTHR43392:SF2">
    <property type="entry name" value="AAA-TYPE ATPASE FAMILY PROTEIN _ ANKYRIN REPEAT FAMILY PROTEIN"/>
    <property type="match status" value="1"/>
</dbReference>
<dbReference type="OMA" id="FPLENAC"/>
<feature type="region of interest" description="Disordered" evidence="1">
    <location>
        <begin position="1"/>
        <end position="77"/>
    </location>
</feature>
<evidence type="ECO:0000313" key="3">
    <source>
        <dbReference type="EMBL" id="ENH67765.1"/>
    </source>
</evidence>
<dbReference type="Pfam" id="PF00004">
    <property type="entry name" value="AAA"/>
    <property type="match status" value="1"/>
</dbReference>
<reference evidence="4" key="2">
    <citation type="journal article" date="2014" name="PLoS ONE">
        <title>Genome and Transcriptome Analysis of the Fungal Pathogen Fusarium oxysporum f. sp. cubense Causing Banana Vascular Wilt Disease.</title>
        <authorList>
            <person name="Guo L."/>
            <person name="Han L."/>
            <person name="Yang L."/>
            <person name="Zeng H."/>
            <person name="Fan D."/>
            <person name="Zhu Y."/>
            <person name="Feng Y."/>
            <person name="Wang G."/>
            <person name="Peng C."/>
            <person name="Jiang X."/>
            <person name="Zhou D."/>
            <person name="Ni P."/>
            <person name="Liang C."/>
            <person name="Liu L."/>
            <person name="Wang J."/>
            <person name="Mao C."/>
            <person name="Fang X."/>
            <person name="Peng M."/>
            <person name="Huang J."/>
        </authorList>
    </citation>
    <scope>NUCLEOTIDE SEQUENCE [LARGE SCALE GENOMIC DNA]</scope>
    <source>
        <strain evidence="4">race 1</strain>
    </source>
</reference>
<dbReference type="HOGENOM" id="CLU_024801_0_0_1"/>
<dbReference type="STRING" id="1229664.N4UCN3"/>
<sequence length="697" mass="78625">MKLELTLEQLPEVTQPLPEHKTDQSGQSQDAHEDNLPGNTEHEKSANAEEHQDEKATTEDEKSEEVGNDDVADTTKEEELKWTELLLDDDYDFETAIDKSPSQQEWSRQKREENQQNVYLDRIMSMVGHEQVKAHFLAVKEKVDTAKRWNRSIKDWTFDLLIHGRNGTGKNMIAQIYTEFLHSIGVVDKKKFAVENKWYKNKITPEVSVSRTYQILFFWDADRIDRESEVDDILEAIKGSNSRTVLILSFRKLDPDTQKALDTSSESRRRFSNIIRHENYGESEIFELLTRLCKSKPEFGDGSTTMLRTLSQKIAALYAKILTELGLLSKGHVITKKASDLIGRYRGHSEGDTAEALQDAKGGVLIIDDAHLLYQERADGSNDPDDFRQGVIDTLVANISGSPGEDRCLILCGYEDRMERMFLRSDPGLGRRFPLENACRFTSYDDDELGQILKQKMENEDLVITDGAFNAESSTARKVGKLFYDMGFLSSDEVVTCCVTNLIGEFSGHIGPKVINQFELGLGNVLFIDEAYRLISDSFHKEAIGELVDVMTKPRYAHNMVVILAGYSDEMEELLMANPGLRIRFLTVLEFPQMAPEECLKLLEKLLSKLNISLSISTTGEHKAAVLDVLKQLIDSKGWASGRDVKTLSQAITELVFTKAGEAEEISGSEGLCVSYKELMDCLEAMLKHRGGALDDE</sequence>
<dbReference type="GO" id="GO:0005524">
    <property type="term" value="F:ATP binding"/>
    <property type="evidence" value="ECO:0007669"/>
    <property type="project" value="InterPro"/>
</dbReference>
<dbReference type="InterPro" id="IPR003959">
    <property type="entry name" value="ATPase_AAA_core"/>
</dbReference>
<accession>N4UCN3</accession>
<protein>
    <submittedName>
        <fullName evidence="3">Protein cfxQ like protein</fullName>
    </submittedName>
</protein>
<evidence type="ECO:0000259" key="2">
    <source>
        <dbReference type="Pfam" id="PF00004"/>
    </source>
</evidence>
<feature type="compositionally biased region" description="Acidic residues" evidence="1">
    <location>
        <begin position="61"/>
        <end position="72"/>
    </location>
</feature>
<proteinExistence type="predicted"/>
<dbReference type="InterPro" id="IPR027417">
    <property type="entry name" value="P-loop_NTPase"/>
</dbReference>
<dbReference type="GO" id="GO:0016887">
    <property type="term" value="F:ATP hydrolysis activity"/>
    <property type="evidence" value="ECO:0007669"/>
    <property type="project" value="InterPro"/>
</dbReference>
<feature type="compositionally biased region" description="Basic and acidic residues" evidence="1">
    <location>
        <begin position="30"/>
        <end position="60"/>
    </location>
</feature>
<organism evidence="3 4">
    <name type="scientific">Fusarium oxysporum f. sp. cubense (strain race 1)</name>
    <name type="common">Panama disease fungus</name>
    <dbReference type="NCBI Taxonomy" id="1229664"/>
    <lineage>
        <taxon>Eukaryota</taxon>
        <taxon>Fungi</taxon>
        <taxon>Dikarya</taxon>
        <taxon>Ascomycota</taxon>
        <taxon>Pezizomycotina</taxon>
        <taxon>Sordariomycetes</taxon>
        <taxon>Hypocreomycetidae</taxon>
        <taxon>Hypocreales</taxon>
        <taxon>Nectriaceae</taxon>
        <taxon>Fusarium</taxon>
        <taxon>Fusarium oxysporum species complex</taxon>
    </lineage>
</organism>
<dbReference type="EMBL" id="KB730314">
    <property type="protein sequence ID" value="ENH67765.1"/>
    <property type="molecule type" value="Genomic_DNA"/>
</dbReference>
<evidence type="ECO:0000256" key="1">
    <source>
        <dbReference type="SAM" id="MobiDB-lite"/>
    </source>
</evidence>